<dbReference type="InterPro" id="IPR028979">
    <property type="entry name" value="Ser_kin/Pase_Hpr-like_N_sf"/>
</dbReference>
<dbReference type="OrthoDB" id="9773206at2"/>
<keyword evidence="4" id="KW-1185">Reference proteome</keyword>
<protein>
    <submittedName>
        <fullName evidence="3">Cobyrinic acid a,c-diamide synthase</fullName>
    </submittedName>
</protein>
<dbReference type="Gene3D" id="3.40.50.300">
    <property type="entry name" value="P-loop containing nucleotide triphosphate hydrolases"/>
    <property type="match status" value="1"/>
</dbReference>
<dbReference type="STRING" id="1842532.A7E78_13885"/>
<dbReference type="PANTHER" id="PTHR21343">
    <property type="entry name" value="DETHIOBIOTIN SYNTHETASE"/>
    <property type="match status" value="1"/>
</dbReference>
<accession>A0A1L3GSC0</accession>
<sequence>MCKKIFIAATGQQCGKTTTSIALLHMARKKYRRVGFMKPLGPKPTLFNGRWVDQDAALLARIYDLEEDLDYMSPVVLQPNSTRQILDKKISPGDLEVQILQAARELEQRCDLLIIEGAGHSGVGSVVGLNNARIARLLDAPILMVTDAGIGRVIDNVHLNMALLLQEKADLRMMLINKLLSKKRQETMAYLQQAFSGEPFKVVPGFDFSPVLANPTLNHIAKLLGVPLKGEQSAGPRIVHHTQLGAASTQRVHDLLEESSLLIVTSTRNELLVTLAALYNIPEYRSKIAGLVIPGLFPISKVTQQILDRSQIPYMRAESYSSGEVFSTIANDLAKIDAEDQEKIVLLQSLAETELDFDAIDDLF</sequence>
<evidence type="ECO:0000256" key="2">
    <source>
        <dbReference type="ARBA" id="ARBA00022962"/>
    </source>
</evidence>
<dbReference type="EMBL" id="CP015519">
    <property type="protein sequence ID" value="APG28822.1"/>
    <property type="molecule type" value="Genomic_DNA"/>
</dbReference>
<dbReference type="AlphaFoldDB" id="A0A1L3GSC0"/>
<dbReference type="Proteomes" id="UP000182517">
    <property type="component" value="Chromosome"/>
</dbReference>
<dbReference type="Pfam" id="PF13500">
    <property type="entry name" value="AAA_26"/>
    <property type="match status" value="1"/>
</dbReference>
<dbReference type="RefSeq" id="WP_072284846.1">
    <property type="nucleotide sequence ID" value="NZ_CP015519.1"/>
</dbReference>
<evidence type="ECO:0000313" key="3">
    <source>
        <dbReference type="EMBL" id="APG28822.1"/>
    </source>
</evidence>
<gene>
    <name evidence="3" type="ORF">A7E78_13885</name>
</gene>
<keyword evidence="2" id="KW-0315">Glutamine amidotransferase</keyword>
<dbReference type="InterPro" id="IPR027417">
    <property type="entry name" value="P-loop_NTPase"/>
</dbReference>
<dbReference type="KEGG" id="pef:A7E78_13885"/>
<name>A0A1L3GSC0_9BACT</name>
<dbReference type="Gene3D" id="3.40.1390.20">
    <property type="entry name" value="HprK N-terminal domain-like"/>
    <property type="match status" value="1"/>
</dbReference>
<dbReference type="SUPFAM" id="SSF75138">
    <property type="entry name" value="HprK N-terminal domain-like"/>
    <property type="match status" value="1"/>
</dbReference>
<proteinExistence type="predicted"/>
<dbReference type="CDD" id="cd03109">
    <property type="entry name" value="DTBS"/>
    <property type="match status" value="1"/>
</dbReference>
<dbReference type="PANTHER" id="PTHR21343:SF8">
    <property type="entry name" value="DRTGG DOMAIN-CONTAINING PROTEIN"/>
    <property type="match status" value="1"/>
</dbReference>
<evidence type="ECO:0000313" key="4">
    <source>
        <dbReference type="Proteomes" id="UP000182517"/>
    </source>
</evidence>
<organism evidence="3 4">
    <name type="scientific">Syntrophotalea acetylenivorans</name>
    <dbReference type="NCBI Taxonomy" id="1842532"/>
    <lineage>
        <taxon>Bacteria</taxon>
        <taxon>Pseudomonadati</taxon>
        <taxon>Thermodesulfobacteriota</taxon>
        <taxon>Desulfuromonadia</taxon>
        <taxon>Desulfuromonadales</taxon>
        <taxon>Syntrophotaleaceae</taxon>
        <taxon>Syntrophotalea</taxon>
    </lineage>
</organism>
<evidence type="ECO:0000256" key="1">
    <source>
        <dbReference type="ARBA" id="ARBA00011643"/>
    </source>
</evidence>
<comment type="subunit">
    <text evidence="1">Homohexamer.</text>
</comment>
<reference evidence="3 4" key="1">
    <citation type="journal article" date="2017" name="Genome Announc.">
        <title>Complete Genome Sequences of Two Acetylene-Fermenting Pelobacter acetylenicus Strains.</title>
        <authorList>
            <person name="Sutton J.M."/>
            <person name="Baesman S.M."/>
            <person name="Fierst J.L."/>
            <person name="Poret-Peterson A.T."/>
            <person name="Oremland R.S."/>
            <person name="Dunlap D.S."/>
            <person name="Akob D.M."/>
        </authorList>
    </citation>
    <scope>NUCLEOTIDE SEQUENCE [LARGE SCALE GENOMIC DNA]</scope>
    <source>
        <strain evidence="3 4">SFB93</strain>
    </source>
</reference>
<dbReference type="SUPFAM" id="SSF52540">
    <property type="entry name" value="P-loop containing nucleoside triphosphate hydrolases"/>
    <property type="match status" value="1"/>
</dbReference>